<comment type="caution">
    <text evidence="1">The sequence shown here is derived from an EMBL/GenBank/DDBJ whole genome shotgun (WGS) entry which is preliminary data.</text>
</comment>
<protein>
    <submittedName>
        <fullName evidence="1">Uncharacterized protein</fullName>
    </submittedName>
</protein>
<dbReference type="Proteomes" id="UP001185069">
    <property type="component" value="Unassembled WGS sequence"/>
</dbReference>
<dbReference type="RefSeq" id="WP_309799758.1">
    <property type="nucleotide sequence ID" value="NZ_BAAAHY010000012.1"/>
</dbReference>
<gene>
    <name evidence="1" type="ORF">JOE69_002830</name>
</gene>
<accession>A0ABU1JDU0</accession>
<reference evidence="1 2" key="1">
    <citation type="submission" date="2023-07" db="EMBL/GenBank/DDBJ databases">
        <title>Sequencing the genomes of 1000 actinobacteria strains.</title>
        <authorList>
            <person name="Klenk H.-P."/>
        </authorList>
    </citation>
    <scope>NUCLEOTIDE SEQUENCE [LARGE SCALE GENOMIC DNA]</scope>
    <source>
        <strain evidence="1 2">DSM 14555</strain>
    </source>
</reference>
<evidence type="ECO:0000313" key="1">
    <source>
        <dbReference type="EMBL" id="MDR6270592.1"/>
    </source>
</evidence>
<name>A0ABU1JDU0_9MICC</name>
<sequence length="106" mass="11451">MNDVYAGNKRLSSLLILTERLYAEPASHYRAKILGGPHFIGWGPDTYKSAEIVDAVNFAAVAIVQALTQKRVDVPPPAWRPQHQAPPTPSIAEFDAASLAQALGQS</sequence>
<proteinExistence type="predicted"/>
<evidence type="ECO:0000313" key="2">
    <source>
        <dbReference type="Proteomes" id="UP001185069"/>
    </source>
</evidence>
<organism evidence="1 2">
    <name type="scientific">Arthrobacter russicus</name>
    <dbReference type="NCBI Taxonomy" id="172040"/>
    <lineage>
        <taxon>Bacteria</taxon>
        <taxon>Bacillati</taxon>
        <taxon>Actinomycetota</taxon>
        <taxon>Actinomycetes</taxon>
        <taxon>Micrococcales</taxon>
        <taxon>Micrococcaceae</taxon>
        <taxon>Arthrobacter</taxon>
    </lineage>
</organism>
<dbReference type="EMBL" id="JAVDQF010000001">
    <property type="protein sequence ID" value="MDR6270592.1"/>
    <property type="molecule type" value="Genomic_DNA"/>
</dbReference>
<keyword evidence="2" id="KW-1185">Reference proteome</keyword>